<proteinExistence type="predicted"/>
<evidence type="ECO:0000313" key="2">
    <source>
        <dbReference type="EMBL" id="CAI4007614.1"/>
    </source>
</evidence>
<dbReference type="EMBL" id="CAMXCT020004090">
    <property type="protein sequence ID" value="CAL1160989.1"/>
    <property type="molecule type" value="Genomic_DNA"/>
</dbReference>
<dbReference type="OrthoDB" id="439727at2759"/>
<comment type="caution">
    <text evidence="2">The sequence shown here is derived from an EMBL/GenBank/DDBJ whole genome shotgun (WGS) entry which is preliminary data.</text>
</comment>
<dbReference type="InterPro" id="IPR011990">
    <property type="entry name" value="TPR-like_helical_dom_sf"/>
</dbReference>
<feature type="region of interest" description="Disordered" evidence="1">
    <location>
        <begin position="296"/>
        <end position="334"/>
    </location>
</feature>
<dbReference type="Proteomes" id="UP001152797">
    <property type="component" value="Unassembled WGS sequence"/>
</dbReference>
<evidence type="ECO:0000256" key="1">
    <source>
        <dbReference type="SAM" id="MobiDB-lite"/>
    </source>
</evidence>
<evidence type="ECO:0000313" key="3">
    <source>
        <dbReference type="EMBL" id="CAL4794926.1"/>
    </source>
</evidence>
<dbReference type="Gene3D" id="1.25.40.10">
    <property type="entry name" value="Tetratricopeptide repeat domain"/>
    <property type="match status" value="1"/>
</dbReference>
<organism evidence="2">
    <name type="scientific">Cladocopium goreaui</name>
    <dbReference type="NCBI Taxonomy" id="2562237"/>
    <lineage>
        <taxon>Eukaryota</taxon>
        <taxon>Sar</taxon>
        <taxon>Alveolata</taxon>
        <taxon>Dinophyceae</taxon>
        <taxon>Suessiales</taxon>
        <taxon>Symbiodiniaceae</taxon>
        <taxon>Cladocopium</taxon>
    </lineage>
</organism>
<reference evidence="2" key="1">
    <citation type="submission" date="2022-10" db="EMBL/GenBank/DDBJ databases">
        <authorList>
            <person name="Chen Y."/>
            <person name="Dougan E. K."/>
            <person name="Chan C."/>
            <person name="Rhodes N."/>
            <person name="Thang M."/>
        </authorList>
    </citation>
    <scope>NUCLEOTIDE SEQUENCE</scope>
</reference>
<accession>A0A9P1DBJ3</accession>
<keyword evidence="4" id="KW-1185">Reference proteome</keyword>
<name>A0A9P1DBJ3_9DINO</name>
<sequence length="334" mass="36384">MGKLARRRPGSVSVKELVEQAKSAKDAGNNESALEKLLQAAKRKVASPQVQIAIYELALLYAQLGRHEDSDQWLQQLGFAWKLNPVVLDSSCLLGNRSQGESNLVVAFDNALPLQLLAALQEAFKPDAAFWTEHGYPTPSFFSYNQPIEQDSNLITSAARCLERFAAESFGKILANDRVVSVEWWAHSRPSGSGSGHQLHFDLDEVDLKTLEETAIPKHPLVSCVLYLSCGSSCSTTMVTDQNLEPQSRAKRAWLCEPKVNRALLFNGSLLHGVIPNLASASESQEPRTTLMLGLWGRQPSCSPPPEAPGGGLGPGASQRRALIGHPPCKQLRA</sequence>
<evidence type="ECO:0000313" key="4">
    <source>
        <dbReference type="Proteomes" id="UP001152797"/>
    </source>
</evidence>
<reference evidence="3 4" key="2">
    <citation type="submission" date="2024-05" db="EMBL/GenBank/DDBJ databases">
        <authorList>
            <person name="Chen Y."/>
            <person name="Shah S."/>
            <person name="Dougan E. K."/>
            <person name="Thang M."/>
            <person name="Chan C."/>
        </authorList>
    </citation>
    <scope>NUCLEOTIDE SEQUENCE [LARGE SCALE GENOMIC DNA]</scope>
</reference>
<dbReference type="AlphaFoldDB" id="A0A9P1DBJ3"/>
<gene>
    <name evidence="2" type="ORF">C1SCF055_LOCUS33153</name>
</gene>
<dbReference type="EMBL" id="CAMXCT030004090">
    <property type="protein sequence ID" value="CAL4794926.1"/>
    <property type="molecule type" value="Genomic_DNA"/>
</dbReference>
<dbReference type="Gene3D" id="2.60.120.620">
    <property type="entry name" value="q2cbj1_9rhob like domain"/>
    <property type="match status" value="1"/>
</dbReference>
<dbReference type="EMBL" id="CAMXCT010004090">
    <property type="protein sequence ID" value="CAI4007614.1"/>
    <property type="molecule type" value="Genomic_DNA"/>
</dbReference>
<protein>
    <submittedName>
        <fullName evidence="3">Prolyl 4-hydroxylase 11</fullName>
    </submittedName>
</protein>